<proteinExistence type="predicted"/>
<dbReference type="Proteomes" id="UP000626982">
    <property type="component" value="Unassembled WGS sequence"/>
</dbReference>
<organism evidence="1 2">
    <name type="scientific">Agrococcus terreus</name>
    <dbReference type="NCBI Taxonomy" id="574649"/>
    <lineage>
        <taxon>Bacteria</taxon>
        <taxon>Bacillati</taxon>
        <taxon>Actinomycetota</taxon>
        <taxon>Actinomycetes</taxon>
        <taxon>Micrococcales</taxon>
        <taxon>Microbacteriaceae</taxon>
        <taxon>Agrococcus</taxon>
    </lineage>
</organism>
<gene>
    <name evidence="1" type="ORF">GCM10010968_01740</name>
</gene>
<comment type="caution">
    <text evidence="1">The sequence shown here is derived from an EMBL/GenBank/DDBJ whole genome shotgun (WGS) entry which is preliminary data.</text>
</comment>
<reference evidence="2" key="1">
    <citation type="journal article" date="2019" name="Int. J. Syst. Evol. Microbiol.">
        <title>The Global Catalogue of Microorganisms (GCM) 10K type strain sequencing project: providing services to taxonomists for standard genome sequencing and annotation.</title>
        <authorList>
            <consortium name="The Broad Institute Genomics Platform"/>
            <consortium name="The Broad Institute Genome Sequencing Center for Infectious Disease"/>
            <person name="Wu L."/>
            <person name="Ma J."/>
        </authorList>
    </citation>
    <scope>NUCLEOTIDE SEQUENCE [LARGE SCALE GENOMIC DNA]</scope>
    <source>
        <strain evidence="2">CGMCC 1.6960</strain>
    </source>
</reference>
<evidence type="ECO:0000313" key="2">
    <source>
        <dbReference type="Proteomes" id="UP000626982"/>
    </source>
</evidence>
<dbReference type="RefSeq" id="WP_188715031.1">
    <property type="nucleotide sequence ID" value="NZ_BAABBD010000001.1"/>
</dbReference>
<name>A0ABQ2KCA9_9MICO</name>
<keyword evidence="2" id="KW-1185">Reference proteome</keyword>
<sequence>MTEQPTFSISLSGGPALVTVRREVDGVAIAASAAKPHRARLERTLDAFAEARPTWTDGSSIDTGWCSLTLRATAEGLQVVAPAFDGDPHAGTSPDLSVPLAVAEGWDDVRRAARVEPAPVRFDDRITAVVGWERCTRLTMTRDAAPEPGDSGWLIEPHESEPDRLRLDDRERLEAWMVQRLKPAAIRAAVLPPAYGAMLELDGIRIVVDLADGSVRSHGML</sequence>
<evidence type="ECO:0008006" key="3">
    <source>
        <dbReference type="Google" id="ProtNLM"/>
    </source>
</evidence>
<dbReference type="EMBL" id="BMLM01000001">
    <property type="protein sequence ID" value="GGN77329.1"/>
    <property type="molecule type" value="Genomic_DNA"/>
</dbReference>
<accession>A0ABQ2KCA9</accession>
<evidence type="ECO:0000313" key="1">
    <source>
        <dbReference type="EMBL" id="GGN77329.1"/>
    </source>
</evidence>
<protein>
    <recommendedName>
        <fullName evidence="3">Glyoxalase-like domain-containing protein</fullName>
    </recommendedName>
</protein>